<sequence length="287" mass="30663">MPTILSHLRGAAQILDNGLNHFAARLKALLYQLLLAGASGIGLATARVWAAAGAYVTIADIQAIENGEKIAQELNDQGGHVKYVYCDVTSWESQIQAFKTAIMFAPYHTLDIVATFAGTAFMPGNQVDHVLAAGEPTLEKDPNPPNIKNFEVNLIGLYYSSWLALYYFRLKPSGAALNGSANGTANGAGSRVTKSLILVSSIGGYMDSPKASTYPASKFGVRGALFARIELAVEAANECAVNGSLHGRALAVMPEGIFDLKEDLEDGWAGDQLKPIMKRRREAGFDA</sequence>
<evidence type="ECO:0000313" key="1">
    <source>
        <dbReference type="EMBL" id="KAJ9640326.1"/>
    </source>
</evidence>
<gene>
    <name evidence="1" type="ORF">H2199_005865</name>
</gene>
<proteinExistence type="predicted"/>
<dbReference type="EMBL" id="JAPDRP010000017">
    <property type="protein sequence ID" value="KAJ9640326.1"/>
    <property type="molecule type" value="Genomic_DNA"/>
</dbReference>
<name>A0ACC2YY42_9PEZI</name>
<protein>
    <submittedName>
        <fullName evidence="1">Uncharacterized protein</fullName>
    </submittedName>
</protein>
<accession>A0ACC2YY42</accession>
<evidence type="ECO:0000313" key="2">
    <source>
        <dbReference type="Proteomes" id="UP001172680"/>
    </source>
</evidence>
<organism evidence="1 2">
    <name type="scientific">Coniosporium tulheliwenetii</name>
    <dbReference type="NCBI Taxonomy" id="3383036"/>
    <lineage>
        <taxon>Eukaryota</taxon>
        <taxon>Fungi</taxon>
        <taxon>Dikarya</taxon>
        <taxon>Ascomycota</taxon>
        <taxon>Pezizomycotina</taxon>
        <taxon>Dothideomycetes</taxon>
        <taxon>Dothideomycetes incertae sedis</taxon>
        <taxon>Coniosporium</taxon>
    </lineage>
</organism>
<comment type="caution">
    <text evidence="1">The sequence shown here is derived from an EMBL/GenBank/DDBJ whole genome shotgun (WGS) entry which is preliminary data.</text>
</comment>
<reference evidence="1" key="1">
    <citation type="submission" date="2022-10" db="EMBL/GenBank/DDBJ databases">
        <title>Culturing micro-colonial fungi from biological soil crusts in the Mojave desert and describing Neophaeococcomyces mojavensis, and introducing the new genera and species Taxawa tesnikishii.</title>
        <authorList>
            <person name="Kurbessoian T."/>
            <person name="Stajich J.E."/>
        </authorList>
    </citation>
    <scope>NUCLEOTIDE SEQUENCE</scope>
    <source>
        <strain evidence="1">JES_115</strain>
    </source>
</reference>
<dbReference type="Proteomes" id="UP001172680">
    <property type="component" value="Unassembled WGS sequence"/>
</dbReference>
<keyword evidence="2" id="KW-1185">Reference proteome</keyword>